<organism evidence="1">
    <name type="scientific">Ovis aries</name>
    <name type="common">Sheep</name>
    <dbReference type="NCBI Taxonomy" id="9940"/>
    <lineage>
        <taxon>Eukaryota</taxon>
        <taxon>Metazoa</taxon>
        <taxon>Chordata</taxon>
        <taxon>Craniata</taxon>
        <taxon>Vertebrata</taxon>
        <taxon>Euteleostomi</taxon>
        <taxon>Mammalia</taxon>
        <taxon>Eutheria</taxon>
        <taxon>Laurasiatheria</taxon>
        <taxon>Artiodactyla</taxon>
        <taxon>Ruminantia</taxon>
        <taxon>Pecora</taxon>
        <taxon>Bovidae</taxon>
        <taxon>Caprinae</taxon>
        <taxon>Ovis</taxon>
    </lineage>
</organism>
<reference evidence="1" key="2">
    <citation type="submission" date="2025-08" db="UniProtKB">
        <authorList>
            <consortium name="Ensembl"/>
        </authorList>
    </citation>
    <scope>IDENTIFICATION</scope>
</reference>
<reference evidence="1" key="1">
    <citation type="submission" date="2020-11" db="EMBL/GenBank/DDBJ databases">
        <authorList>
            <person name="Davenport K.M."/>
            <person name="Bickhart D.M."/>
            <person name="Smith T.P.L."/>
            <person name="Murdoch B.M."/>
            <person name="Rosen B.D."/>
        </authorList>
    </citation>
    <scope>NUCLEOTIDE SEQUENCE [LARGE SCALE GENOMIC DNA]</scope>
    <source>
        <strain evidence="1">OAR_USU_Benz2616</strain>
    </source>
</reference>
<protein>
    <submittedName>
        <fullName evidence="1">Uncharacterized protein</fullName>
    </submittedName>
</protein>
<dbReference type="Ensembl" id="ENSOART00020023065.2">
    <property type="protein sequence ID" value="ENSOARP00020019125.2"/>
    <property type="gene ID" value="ENSOARG00020028966.1"/>
</dbReference>
<proteinExistence type="predicted"/>
<evidence type="ECO:0000313" key="1">
    <source>
        <dbReference type="Ensembl" id="ENSOARP00020019125.2"/>
    </source>
</evidence>
<accession>A0AC11BRU6</accession>
<name>A0AC11BRU6_SHEEP</name>
<reference evidence="1" key="3">
    <citation type="submission" date="2025-09" db="UniProtKB">
        <authorList>
            <consortium name="Ensembl"/>
        </authorList>
    </citation>
    <scope>IDENTIFICATION</scope>
</reference>
<sequence length="155" mass="17673">MKSRLIILIQQARRQPTRLPRPWDSPGKNTGVGCHFLLQCMKVKSESEVTQSCPTLHDPMDCSPRGSFVHGIFQKNPVTLLKELSAIKSRYQTLQVRFKPIAVEQKETKSRICATFSKTMTLIQELQKQTDLELLPLTEEEKTAAEQLRAHLSDL</sequence>